<dbReference type="EMBL" id="CAEZZP010000201">
    <property type="protein sequence ID" value="CAB4789209.1"/>
    <property type="molecule type" value="Genomic_DNA"/>
</dbReference>
<dbReference type="EMBL" id="CAFAAL010000049">
    <property type="protein sequence ID" value="CAB4801947.1"/>
    <property type="molecule type" value="Genomic_DNA"/>
</dbReference>
<evidence type="ECO:0000313" key="4">
    <source>
        <dbReference type="EMBL" id="CAB4915166.1"/>
    </source>
</evidence>
<organism evidence="3">
    <name type="scientific">freshwater metagenome</name>
    <dbReference type="NCBI Taxonomy" id="449393"/>
    <lineage>
        <taxon>unclassified sequences</taxon>
        <taxon>metagenomes</taxon>
        <taxon>ecological metagenomes</taxon>
    </lineage>
</organism>
<evidence type="ECO:0000313" key="1">
    <source>
        <dbReference type="EMBL" id="CAB4738371.1"/>
    </source>
</evidence>
<reference evidence="3" key="1">
    <citation type="submission" date="2020-05" db="EMBL/GenBank/DDBJ databases">
        <authorList>
            <person name="Chiriac C."/>
            <person name="Salcher M."/>
            <person name="Ghai R."/>
            <person name="Kavagutti S V."/>
        </authorList>
    </citation>
    <scope>NUCLEOTIDE SEQUENCE</scope>
</reference>
<evidence type="ECO:0000313" key="2">
    <source>
        <dbReference type="EMBL" id="CAB4789209.1"/>
    </source>
</evidence>
<dbReference type="EMBL" id="CAFBMF010000184">
    <property type="protein sequence ID" value="CAB4915166.1"/>
    <property type="molecule type" value="Genomic_DNA"/>
</dbReference>
<name>A0A6J6Y8G6_9ZZZZ</name>
<gene>
    <name evidence="1" type="ORF">UFOPK2658_02132</name>
    <name evidence="2" type="ORF">UFOPK2880_01915</name>
    <name evidence="3" type="ORF">UFOPK3004_00728</name>
    <name evidence="4" type="ORF">UFOPK3494_01768</name>
</gene>
<protein>
    <submittedName>
        <fullName evidence="3">Unannotated protein</fullName>
    </submittedName>
</protein>
<accession>A0A6J6Y8G6</accession>
<dbReference type="EMBL" id="CAEZYH010000201">
    <property type="protein sequence ID" value="CAB4738371.1"/>
    <property type="molecule type" value="Genomic_DNA"/>
</dbReference>
<dbReference type="AlphaFoldDB" id="A0A6J6Y8G6"/>
<proteinExistence type="predicted"/>
<evidence type="ECO:0000313" key="3">
    <source>
        <dbReference type="EMBL" id="CAB4801947.1"/>
    </source>
</evidence>
<sequence>MTRSCRRINVCDAHGPSSFSCDIVRLVGEATACEINRGAISSSGADAKPNSIKGVIPRDTGESLFTSASTHWISEPSHLAQFNTGSIAKPRNVTQYRMIKCRSTIHFKQFQSGGTQMNSIQSPVMEPGYSERATIAHAFVQYLPRSLWSATNIDGDARHLSEMIGFGVADAVWRQAHPRFWVPEATRHWRIKFLRSTRGRDG</sequence>